<reference evidence="2 3" key="1">
    <citation type="journal article" date="2019" name="Sci. Rep.">
        <title>A high-quality genome of Eragrostis curvula grass provides insights into Poaceae evolution and supports new strategies to enhance forage quality.</title>
        <authorList>
            <person name="Carballo J."/>
            <person name="Santos B.A.C.M."/>
            <person name="Zappacosta D."/>
            <person name="Garbus I."/>
            <person name="Selva J.P."/>
            <person name="Gallo C.A."/>
            <person name="Diaz A."/>
            <person name="Albertini E."/>
            <person name="Caccamo M."/>
            <person name="Echenique V."/>
        </authorList>
    </citation>
    <scope>NUCLEOTIDE SEQUENCE [LARGE SCALE GENOMIC DNA]</scope>
    <source>
        <strain evidence="3">cv. Victoria</strain>
        <tissue evidence="2">Leaf</tissue>
    </source>
</reference>
<accession>A0A5J9WIQ8</accession>
<evidence type="ECO:0000313" key="3">
    <source>
        <dbReference type="Proteomes" id="UP000324897"/>
    </source>
</evidence>
<organism evidence="2 3">
    <name type="scientific">Eragrostis curvula</name>
    <name type="common">weeping love grass</name>
    <dbReference type="NCBI Taxonomy" id="38414"/>
    <lineage>
        <taxon>Eukaryota</taxon>
        <taxon>Viridiplantae</taxon>
        <taxon>Streptophyta</taxon>
        <taxon>Embryophyta</taxon>
        <taxon>Tracheophyta</taxon>
        <taxon>Spermatophyta</taxon>
        <taxon>Magnoliopsida</taxon>
        <taxon>Liliopsida</taxon>
        <taxon>Poales</taxon>
        <taxon>Poaceae</taxon>
        <taxon>PACMAD clade</taxon>
        <taxon>Chloridoideae</taxon>
        <taxon>Eragrostideae</taxon>
        <taxon>Eragrostidinae</taxon>
        <taxon>Eragrostis</taxon>
    </lineage>
</organism>
<feature type="region of interest" description="Disordered" evidence="1">
    <location>
        <begin position="91"/>
        <end position="141"/>
    </location>
</feature>
<feature type="compositionally biased region" description="Basic and acidic residues" evidence="1">
    <location>
        <begin position="161"/>
        <end position="178"/>
    </location>
</feature>
<feature type="compositionally biased region" description="Acidic residues" evidence="1">
    <location>
        <begin position="110"/>
        <end position="120"/>
    </location>
</feature>
<protein>
    <submittedName>
        <fullName evidence="2">Uncharacterized protein</fullName>
    </submittedName>
</protein>
<proteinExistence type="predicted"/>
<dbReference type="EMBL" id="RWGY01000004">
    <property type="protein sequence ID" value="TVU47941.1"/>
    <property type="molecule type" value="Genomic_DNA"/>
</dbReference>
<feature type="region of interest" description="Disordered" evidence="1">
    <location>
        <begin position="51"/>
        <end position="75"/>
    </location>
</feature>
<dbReference type="Gramene" id="TVU47941">
    <property type="protein sequence ID" value="TVU47941"/>
    <property type="gene ID" value="EJB05_07559"/>
</dbReference>
<dbReference type="AlphaFoldDB" id="A0A5J9WIQ8"/>
<comment type="caution">
    <text evidence="2">The sequence shown here is derived from an EMBL/GenBank/DDBJ whole genome shotgun (WGS) entry which is preliminary data.</text>
</comment>
<feature type="compositionally biased region" description="Basic residues" evidence="1">
    <location>
        <begin position="65"/>
        <end position="74"/>
    </location>
</feature>
<feature type="non-terminal residue" evidence="2">
    <location>
        <position position="1"/>
    </location>
</feature>
<feature type="region of interest" description="Disordered" evidence="1">
    <location>
        <begin position="238"/>
        <end position="269"/>
    </location>
</feature>
<gene>
    <name evidence="2" type="ORF">EJB05_07559</name>
</gene>
<sequence>MGCFGLPFQLVVVPNRLALVGEKNVKLLMVGVKTVGPNPSALSVRDRMGLRSSRHTKMEKEGGRQLRRRRRRRRATLDEEEAYHVRLRRRISPEEKEGHPMQLRRRVKLEEEEEEEEEEEGHQIRLHQRATVEEKGHPIQLRRRVKLEEEEGHQIRLHQRTTVEEEAGHRLSTPERCGRPTPLEETGHATEAVTPALHWMKKRRRSVVRSAARRPPANLEEEGCTTEPVTCELHWTRKRRRSLSRSSAARKLGQRIGLTEKDRPAVCPP</sequence>
<feature type="compositionally biased region" description="Basic and acidic residues" evidence="1">
    <location>
        <begin position="258"/>
        <end position="269"/>
    </location>
</feature>
<feature type="region of interest" description="Disordered" evidence="1">
    <location>
        <begin position="159"/>
        <end position="185"/>
    </location>
</feature>
<evidence type="ECO:0000313" key="2">
    <source>
        <dbReference type="EMBL" id="TVU47941.1"/>
    </source>
</evidence>
<keyword evidence="3" id="KW-1185">Reference proteome</keyword>
<name>A0A5J9WIQ8_9POAL</name>
<evidence type="ECO:0000256" key="1">
    <source>
        <dbReference type="SAM" id="MobiDB-lite"/>
    </source>
</evidence>
<dbReference type="Proteomes" id="UP000324897">
    <property type="component" value="Chromosome 5"/>
</dbReference>